<dbReference type="GO" id="GO:0016705">
    <property type="term" value="F:oxidoreductase activity, acting on paired donors, with incorporation or reduction of molecular oxygen"/>
    <property type="evidence" value="ECO:0007669"/>
    <property type="project" value="InterPro"/>
</dbReference>
<dbReference type="PRINTS" id="PR00463">
    <property type="entry name" value="EP450I"/>
</dbReference>
<dbReference type="EMBL" id="JALJOR010000003">
    <property type="protein sequence ID" value="KAK9819693.1"/>
    <property type="molecule type" value="Genomic_DNA"/>
</dbReference>
<dbReference type="InterPro" id="IPR050121">
    <property type="entry name" value="Cytochrome_P450_monoxygenase"/>
</dbReference>
<dbReference type="InterPro" id="IPR036396">
    <property type="entry name" value="Cyt_P450_sf"/>
</dbReference>
<organism evidence="4 5">
    <name type="scientific">[Myrmecia] bisecta</name>
    <dbReference type="NCBI Taxonomy" id="41462"/>
    <lineage>
        <taxon>Eukaryota</taxon>
        <taxon>Viridiplantae</taxon>
        <taxon>Chlorophyta</taxon>
        <taxon>core chlorophytes</taxon>
        <taxon>Trebouxiophyceae</taxon>
        <taxon>Trebouxiales</taxon>
        <taxon>Trebouxiaceae</taxon>
        <taxon>Myrmecia</taxon>
    </lineage>
</organism>
<evidence type="ECO:0000256" key="3">
    <source>
        <dbReference type="SAM" id="MobiDB-lite"/>
    </source>
</evidence>
<name>A0AAW1QE52_9CHLO</name>
<dbReference type="CDD" id="cd00302">
    <property type="entry name" value="cytochrome_P450"/>
    <property type="match status" value="1"/>
</dbReference>
<feature type="region of interest" description="Disordered" evidence="3">
    <location>
        <begin position="431"/>
        <end position="457"/>
    </location>
</feature>
<evidence type="ECO:0000256" key="2">
    <source>
        <dbReference type="PIRSR" id="PIRSR602401-1"/>
    </source>
</evidence>
<dbReference type="InterPro" id="IPR001128">
    <property type="entry name" value="Cyt_P450"/>
</dbReference>
<dbReference type="InterPro" id="IPR002401">
    <property type="entry name" value="Cyt_P450_E_grp-I"/>
</dbReference>
<accession>A0AAW1QE52</accession>
<dbReference type="Gene3D" id="1.10.630.10">
    <property type="entry name" value="Cytochrome P450"/>
    <property type="match status" value="1"/>
</dbReference>
<evidence type="ECO:0000256" key="1">
    <source>
        <dbReference type="ARBA" id="ARBA00010617"/>
    </source>
</evidence>
<feature type="binding site" description="axial binding residue" evidence="2">
    <location>
        <position position="471"/>
    </location>
    <ligand>
        <name>heme</name>
        <dbReference type="ChEBI" id="CHEBI:30413"/>
    </ligand>
    <ligandPart>
        <name>Fe</name>
        <dbReference type="ChEBI" id="CHEBI:18248"/>
    </ligandPart>
</feature>
<dbReference type="PRINTS" id="PR00385">
    <property type="entry name" value="P450"/>
</dbReference>
<dbReference type="PANTHER" id="PTHR24305">
    <property type="entry name" value="CYTOCHROME P450"/>
    <property type="match status" value="1"/>
</dbReference>
<dbReference type="GO" id="GO:0005506">
    <property type="term" value="F:iron ion binding"/>
    <property type="evidence" value="ECO:0007669"/>
    <property type="project" value="InterPro"/>
</dbReference>
<proteinExistence type="inferred from homology"/>
<evidence type="ECO:0000313" key="5">
    <source>
        <dbReference type="Proteomes" id="UP001489004"/>
    </source>
</evidence>
<dbReference type="SUPFAM" id="SSF48264">
    <property type="entry name" value="Cytochrome P450"/>
    <property type="match status" value="1"/>
</dbReference>
<protein>
    <recommendedName>
        <fullName evidence="6">Cytochrome P450</fullName>
    </recommendedName>
</protein>
<evidence type="ECO:0000313" key="4">
    <source>
        <dbReference type="EMBL" id="KAK9819693.1"/>
    </source>
</evidence>
<dbReference type="GO" id="GO:0020037">
    <property type="term" value="F:heme binding"/>
    <property type="evidence" value="ECO:0007669"/>
    <property type="project" value="InterPro"/>
</dbReference>
<dbReference type="Pfam" id="PF00067">
    <property type="entry name" value="p450"/>
    <property type="match status" value="1"/>
</dbReference>
<sequence>MWGLAVKVLVALLLSPVVLRLCNFISTVWRGHRYLKHYPSPKYGILGILPALATGRGHRVFTQYAKELGPIFHCRILWLHVLCVTDPVLVTEAYNSKVLDKNRAALMIMDAMLSPQDHPSLVTAMSDAHWKAVRKGIAPAFSPHNLRQCFRHVVEAGQQVRSVLLEWGPDRVVDIDNVLLREALDVIGRVGFDRDMGATKSLGGGPASSNVIATAEAMHEVEMRFREPYRRYKIWRKDVREGKKAFDRYHDIEKWLLNEIRTTPPAPSTIAGHLLRIKDPATGKPLADERILPEIGILFLAGFETTGHTAAWILFLLSQHPDKEAKIVAELDAAGLLASKRQPQPRELVYEDLSKLTYLNAAIKEGLRMFPAVGTGTTRLNPKRDVLLGGKILIPKGSLIWMPTHAIQNSTSNWESPDEFLPERWLEPGAEFAAGSTGSGKGEDGEEDGDMGSETRRPRRYVPFALGPRNCVGQTLANMNLTATLAQLLGRFSFKLAEEMGGPEGVLAAERASLTVSSEKGMQMHCIPRG</sequence>
<keyword evidence="2" id="KW-0408">Iron</keyword>
<keyword evidence="2" id="KW-0349">Heme</keyword>
<evidence type="ECO:0008006" key="6">
    <source>
        <dbReference type="Google" id="ProtNLM"/>
    </source>
</evidence>
<dbReference type="AlphaFoldDB" id="A0AAW1QE52"/>
<dbReference type="GO" id="GO:0004497">
    <property type="term" value="F:monooxygenase activity"/>
    <property type="evidence" value="ECO:0007669"/>
    <property type="project" value="InterPro"/>
</dbReference>
<dbReference type="PANTHER" id="PTHR24305:SF166">
    <property type="entry name" value="CYTOCHROME P450 12A4, MITOCHONDRIAL-RELATED"/>
    <property type="match status" value="1"/>
</dbReference>
<dbReference type="Proteomes" id="UP001489004">
    <property type="component" value="Unassembled WGS sequence"/>
</dbReference>
<comment type="similarity">
    <text evidence="1">Belongs to the cytochrome P450 family.</text>
</comment>
<keyword evidence="2" id="KW-0479">Metal-binding</keyword>
<comment type="cofactor">
    <cofactor evidence="2">
        <name>heme</name>
        <dbReference type="ChEBI" id="CHEBI:30413"/>
    </cofactor>
</comment>
<comment type="caution">
    <text evidence="4">The sequence shown here is derived from an EMBL/GenBank/DDBJ whole genome shotgun (WGS) entry which is preliminary data.</text>
</comment>
<keyword evidence="5" id="KW-1185">Reference proteome</keyword>
<reference evidence="4 5" key="1">
    <citation type="journal article" date="2024" name="Nat. Commun.">
        <title>Phylogenomics reveals the evolutionary origins of lichenization in chlorophyte algae.</title>
        <authorList>
            <person name="Puginier C."/>
            <person name="Libourel C."/>
            <person name="Otte J."/>
            <person name="Skaloud P."/>
            <person name="Haon M."/>
            <person name="Grisel S."/>
            <person name="Petersen M."/>
            <person name="Berrin J.G."/>
            <person name="Delaux P.M."/>
            <person name="Dal Grande F."/>
            <person name="Keller J."/>
        </authorList>
    </citation>
    <scope>NUCLEOTIDE SEQUENCE [LARGE SCALE GENOMIC DNA]</scope>
    <source>
        <strain evidence="4 5">SAG 2043</strain>
    </source>
</reference>
<gene>
    <name evidence="4" type="ORF">WJX72_001295</name>
</gene>